<accession>A0AAD3H151</accession>
<sequence length="85" mass="9412">MGLTAALIGGFSGTSIHMMTNAMRKVPLSRSPWMHVGGFFFGAYVGNKYVQIEKSLVEDINQIRADRGMPPMVGTNAWIRYSSEE</sequence>
<evidence type="ECO:0000313" key="2">
    <source>
        <dbReference type="Proteomes" id="UP001054902"/>
    </source>
</evidence>
<proteinExistence type="predicted"/>
<dbReference type="Proteomes" id="UP001054902">
    <property type="component" value="Unassembled WGS sequence"/>
</dbReference>
<keyword evidence="2" id="KW-1185">Reference proteome</keyword>
<name>A0AAD3H151_9STRA</name>
<protein>
    <submittedName>
        <fullName evidence="1">Uncharacterized protein</fullName>
    </submittedName>
</protein>
<reference evidence="1 2" key="1">
    <citation type="journal article" date="2021" name="Sci. Rep.">
        <title>The genome of the diatom Chaetoceros tenuissimus carries an ancient integrated fragment of an extant virus.</title>
        <authorList>
            <person name="Hongo Y."/>
            <person name="Kimura K."/>
            <person name="Takaki Y."/>
            <person name="Yoshida Y."/>
            <person name="Baba S."/>
            <person name="Kobayashi G."/>
            <person name="Nagasaki K."/>
            <person name="Hano T."/>
            <person name="Tomaru Y."/>
        </authorList>
    </citation>
    <scope>NUCLEOTIDE SEQUENCE [LARGE SCALE GENOMIC DNA]</scope>
    <source>
        <strain evidence="1 2">NIES-3715</strain>
    </source>
</reference>
<comment type="caution">
    <text evidence="1">The sequence shown here is derived from an EMBL/GenBank/DDBJ whole genome shotgun (WGS) entry which is preliminary data.</text>
</comment>
<dbReference type="PANTHER" id="PTHR36052:SF1">
    <property type="entry name" value="EXCITATORY AMINO ACID TRANSPORTER"/>
    <property type="match status" value="1"/>
</dbReference>
<dbReference type="PANTHER" id="PTHR36052">
    <property type="entry name" value="EXCITATORY AMINO ACID TRANSPORTER"/>
    <property type="match status" value="1"/>
</dbReference>
<dbReference type="AlphaFoldDB" id="A0AAD3H151"/>
<dbReference type="EMBL" id="BLLK01000022">
    <property type="protein sequence ID" value="GFH46802.1"/>
    <property type="molecule type" value="Genomic_DNA"/>
</dbReference>
<evidence type="ECO:0000313" key="1">
    <source>
        <dbReference type="EMBL" id="GFH46802.1"/>
    </source>
</evidence>
<organism evidence="1 2">
    <name type="scientific">Chaetoceros tenuissimus</name>
    <dbReference type="NCBI Taxonomy" id="426638"/>
    <lineage>
        <taxon>Eukaryota</taxon>
        <taxon>Sar</taxon>
        <taxon>Stramenopiles</taxon>
        <taxon>Ochrophyta</taxon>
        <taxon>Bacillariophyta</taxon>
        <taxon>Coscinodiscophyceae</taxon>
        <taxon>Chaetocerotophycidae</taxon>
        <taxon>Chaetocerotales</taxon>
        <taxon>Chaetocerotaceae</taxon>
        <taxon>Chaetoceros</taxon>
    </lineage>
</organism>
<gene>
    <name evidence="1" type="ORF">CTEN210_03276</name>
</gene>